<proteinExistence type="predicted"/>
<sequence length="709" mass="80991">MLSWLDWRNTPWGKATGVQWRYAIRNACALILALYIAFVLQMSEPYWAMTSAAVVSFPTFGGVISKSLGRIVGSLFGAFAALLIVGLTLNEPWLFIITMSAWMGVCTYIANHYQNNVSYAFLLAGYTAAIIAYSAVNSTDSEVIFEIAQARVGEVIIGILCSGFMMMVLPSTSDGTALLSSLRGMQTSLTDHFERLLQPQAWHSDVANKDLKDPIRESHEQVISQILSMNLLRIQAYWSHHQLRSQDQYLNHLLHQQMRMTTQISSLRRMLVNWNTPPEGLSERLEDILHALKSPTSTQYNIAKILATFKPSQRDDFRYHAFWQRLQQFCWIYLRAEQTLQGLESTDPSRQRALGVVPKTARVKTHTDSYEAAYNGLRTFVCLFLCSAFWIQTQWDEGGIAVTLAAVSLMLNASTPSPVSNVLIMLRALVMLFVACFVVKFGILVQINSFEVFAVLLFVVLLTMNLLRVQSVRNPVLWAYLIVFMGSLLAVTNPPEYDYQGFVNGGIAQIVGLLFSAIAFQILKPSSDRRRNLRLARSLKEDFIDQLSERPPLKSSQFESLVYHRMNQISQSKDIDSKLELLRLGVVILNCHHIVWQLRERVEISEREKQARQLIRTVFIEAFFSISIKQTWLMNHEWQHQYCYSAEKIKQALQCLLWISDAFSTSEHLNEREFSGIVWRLYCSLKQIEQDIFDQISEEVVELNPQSTV</sequence>
<evidence type="ECO:0000313" key="8">
    <source>
        <dbReference type="EMBL" id="OEF30108.1"/>
    </source>
</evidence>
<dbReference type="PANTHER" id="PTHR30509:SF9">
    <property type="entry name" value="MULTIDRUG RESISTANCE PROTEIN MDTO"/>
    <property type="match status" value="1"/>
</dbReference>
<dbReference type="AlphaFoldDB" id="A0A1E5E743"/>
<keyword evidence="3" id="KW-1003">Cell membrane</keyword>
<feature type="transmembrane region" description="Helical" evidence="7">
    <location>
        <begin position="22"/>
        <end position="40"/>
    </location>
</feature>
<keyword evidence="4 7" id="KW-0812">Transmembrane</keyword>
<feature type="transmembrane region" description="Helical" evidence="7">
    <location>
        <begin position="476"/>
        <end position="495"/>
    </location>
</feature>
<evidence type="ECO:0000313" key="9">
    <source>
        <dbReference type="Proteomes" id="UP000094070"/>
    </source>
</evidence>
<keyword evidence="2" id="KW-0813">Transport</keyword>
<feature type="transmembrane region" description="Helical" evidence="7">
    <location>
        <begin position="422"/>
        <end position="444"/>
    </location>
</feature>
<evidence type="ECO:0000256" key="5">
    <source>
        <dbReference type="ARBA" id="ARBA00022989"/>
    </source>
</evidence>
<keyword evidence="6 7" id="KW-0472">Membrane</keyword>
<feature type="transmembrane region" description="Helical" evidence="7">
    <location>
        <begin position="450"/>
        <end position="469"/>
    </location>
</feature>
<evidence type="ECO:0000256" key="7">
    <source>
        <dbReference type="SAM" id="Phobius"/>
    </source>
</evidence>
<dbReference type="Proteomes" id="UP000094070">
    <property type="component" value="Unassembled WGS sequence"/>
</dbReference>
<comment type="caution">
    <text evidence="8">The sequence shown here is derived from an EMBL/GenBank/DDBJ whole genome shotgun (WGS) entry which is preliminary data.</text>
</comment>
<comment type="subcellular location">
    <subcellularLocation>
        <location evidence="1">Cell membrane</location>
        <topology evidence="1">Multi-pass membrane protein</topology>
    </subcellularLocation>
</comment>
<feature type="transmembrane region" description="Helical" evidence="7">
    <location>
        <begin position="501"/>
        <end position="523"/>
    </location>
</feature>
<name>A0A1E5E743_9VIBR</name>
<evidence type="ECO:0000256" key="3">
    <source>
        <dbReference type="ARBA" id="ARBA00022475"/>
    </source>
</evidence>
<gene>
    <name evidence="8" type="ORF">A1QC_03465</name>
</gene>
<evidence type="ECO:0000256" key="6">
    <source>
        <dbReference type="ARBA" id="ARBA00023136"/>
    </source>
</evidence>
<dbReference type="PANTHER" id="PTHR30509">
    <property type="entry name" value="P-HYDROXYBENZOIC ACID EFFLUX PUMP SUBUNIT-RELATED"/>
    <property type="match status" value="1"/>
</dbReference>
<evidence type="ECO:0000256" key="1">
    <source>
        <dbReference type="ARBA" id="ARBA00004651"/>
    </source>
</evidence>
<accession>A0A1E5E743</accession>
<dbReference type="RefSeq" id="WP_050990327.1">
    <property type="nucleotide sequence ID" value="NZ_AJYK02000003.1"/>
</dbReference>
<feature type="transmembrane region" description="Helical" evidence="7">
    <location>
        <begin position="156"/>
        <end position="179"/>
    </location>
</feature>
<organism evidence="8 9">
    <name type="scientific">Vibrio rumoiensis 1S-45</name>
    <dbReference type="NCBI Taxonomy" id="1188252"/>
    <lineage>
        <taxon>Bacteria</taxon>
        <taxon>Pseudomonadati</taxon>
        <taxon>Pseudomonadota</taxon>
        <taxon>Gammaproteobacteria</taxon>
        <taxon>Vibrionales</taxon>
        <taxon>Vibrionaceae</taxon>
        <taxon>Vibrio</taxon>
    </lineage>
</organism>
<feature type="transmembrane region" description="Helical" evidence="7">
    <location>
        <begin position="117"/>
        <end position="136"/>
    </location>
</feature>
<protein>
    <submittedName>
        <fullName evidence="8">Fusaric acid resistance protein</fullName>
    </submittedName>
</protein>
<feature type="transmembrane region" description="Helical" evidence="7">
    <location>
        <begin position="71"/>
        <end position="87"/>
    </location>
</feature>
<reference evidence="8 9" key="1">
    <citation type="journal article" date="2012" name="Science">
        <title>Ecological populations of bacteria act as socially cohesive units of antibiotic production and resistance.</title>
        <authorList>
            <person name="Cordero O.X."/>
            <person name="Wildschutte H."/>
            <person name="Kirkup B."/>
            <person name="Proehl S."/>
            <person name="Ngo L."/>
            <person name="Hussain F."/>
            <person name="Le Roux F."/>
            <person name="Mincer T."/>
            <person name="Polz M.F."/>
        </authorList>
    </citation>
    <scope>NUCLEOTIDE SEQUENCE [LARGE SCALE GENOMIC DNA]</scope>
    <source>
        <strain evidence="8 9">1S-45</strain>
    </source>
</reference>
<dbReference type="EMBL" id="AJYK02000003">
    <property type="protein sequence ID" value="OEF30108.1"/>
    <property type="molecule type" value="Genomic_DNA"/>
</dbReference>
<dbReference type="InterPro" id="IPR006726">
    <property type="entry name" value="PHBA_efflux_AaeB/fusaric-R"/>
</dbReference>
<dbReference type="eggNOG" id="COG1289">
    <property type="taxonomic scope" value="Bacteria"/>
</dbReference>
<dbReference type="STRING" id="1188252.A1QC_03465"/>
<evidence type="ECO:0000256" key="2">
    <source>
        <dbReference type="ARBA" id="ARBA00022448"/>
    </source>
</evidence>
<feature type="transmembrane region" description="Helical" evidence="7">
    <location>
        <begin position="46"/>
        <end position="64"/>
    </location>
</feature>
<dbReference type="GO" id="GO:0005886">
    <property type="term" value="C:plasma membrane"/>
    <property type="evidence" value="ECO:0007669"/>
    <property type="project" value="UniProtKB-SubCell"/>
</dbReference>
<dbReference type="GO" id="GO:0022857">
    <property type="term" value="F:transmembrane transporter activity"/>
    <property type="evidence" value="ECO:0007669"/>
    <property type="project" value="InterPro"/>
</dbReference>
<evidence type="ECO:0000256" key="4">
    <source>
        <dbReference type="ARBA" id="ARBA00022692"/>
    </source>
</evidence>
<keyword evidence="9" id="KW-1185">Reference proteome</keyword>
<feature type="transmembrane region" description="Helical" evidence="7">
    <location>
        <begin position="93"/>
        <end position="110"/>
    </location>
</feature>
<dbReference type="Pfam" id="PF04632">
    <property type="entry name" value="FUSC"/>
    <property type="match status" value="1"/>
</dbReference>
<dbReference type="OrthoDB" id="9807111at2"/>
<keyword evidence="5 7" id="KW-1133">Transmembrane helix</keyword>